<organism evidence="2 3">
    <name type="scientific">Exidia glandulosa HHB12029</name>
    <dbReference type="NCBI Taxonomy" id="1314781"/>
    <lineage>
        <taxon>Eukaryota</taxon>
        <taxon>Fungi</taxon>
        <taxon>Dikarya</taxon>
        <taxon>Basidiomycota</taxon>
        <taxon>Agaricomycotina</taxon>
        <taxon>Agaricomycetes</taxon>
        <taxon>Auriculariales</taxon>
        <taxon>Exidiaceae</taxon>
        <taxon>Exidia</taxon>
    </lineage>
</organism>
<proteinExistence type="predicted"/>
<dbReference type="AlphaFoldDB" id="A0A165INE2"/>
<dbReference type="InParanoid" id="A0A165INE2"/>
<accession>A0A165INE2</accession>
<dbReference type="EMBL" id="KV425986">
    <property type="protein sequence ID" value="KZV93645.1"/>
    <property type="molecule type" value="Genomic_DNA"/>
</dbReference>
<dbReference type="Proteomes" id="UP000077266">
    <property type="component" value="Unassembled WGS sequence"/>
</dbReference>
<reference evidence="2 3" key="1">
    <citation type="journal article" date="2016" name="Mol. Biol. Evol.">
        <title>Comparative Genomics of Early-Diverging Mushroom-Forming Fungi Provides Insights into the Origins of Lignocellulose Decay Capabilities.</title>
        <authorList>
            <person name="Nagy L.G."/>
            <person name="Riley R."/>
            <person name="Tritt A."/>
            <person name="Adam C."/>
            <person name="Daum C."/>
            <person name="Floudas D."/>
            <person name="Sun H."/>
            <person name="Yadav J.S."/>
            <person name="Pangilinan J."/>
            <person name="Larsson K.H."/>
            <person name="Matsuura K."/>
            <person name="Barry K."/>
            <person name="Labutti K."/>
            <person name="Kuo R."/>
            <person name="Ohm R.A."/>
            <person name="Bhattacharya S.S."/>
            <person name="Shirouzu T."/>
            <person name="Yoshinaga Y."/>
            <person name="Martin F.M."/>
            <person name="Grigoriev I.V."/>
            <person name="Hibbett D.S."/>
        </authorList>
    </citation>
    <scope>NUCLEOTIDE SEQUENCE [LARGE SCALE GENOMIC DNA]</scope>
    <source>
        <strain evidence="2 3">HHB12029</strain>
    </source>
</reference>
<protein>
    <submittedName>
        <fullName evidence="2">Uncharacterized protein</fullName>
    </submittedName>
</protein>
<keyword evidence="3" id="KW-1185">Reference proteome</keyword>
<name>A0A165INE2_EXIGL</name>
<evidence type="ECO:0000313" key="2">
    <source>
        <dbReference type="EMBL" id="KZV93645.1"/>
    </source>
</evidence>
<evidence type="ECO:0000256" key="1">
    <source>
        <dbReference type="SAM" id="MobiDB-lite"/>
    </source>
</evidence>
<sequence length="258" mass="28613">MPLLLAQIPPTSSASTVQLFFCGFPFTGSCLYPLARRRHPGQPCIVVPCRLALALESCPLRAQGNMIEARPMLRDPSKRLTHRRITSPAIPVSCIKLKCGCSQRLHERTPLPRHLHQDIASGGRSSSNRRRFTPGAAGTRAAISASVRSETSRPVFKRRAPRRWRRARGSEEDGLTFIPQRVRGRRVKQPTYVLPLLQVHLFGCSFLVRGSLTDSSYLLTDSTSRSVHDAVVKSACCRSYKCSPIGPLGFAPRLLFSL</sequence>
<evidence type="ECO:0000313" key="3">
    <source>
        <dbReference type="Proteomes" id="UP000077266"/>
    </source>
</evidence>
<feature type="region of interest" description="Disordered" evidence="1">
    <location>
        <begin position="112"/>
        <end position="160"/>
    </location>
</feature>
<gene>
    <name evidence="2" type="ORF">EXIGLDRAFT_39510</name>
</gene>